<feature type="binding site" evidence="11">
    <location>
        <position position="265"/>
    </location>
    <ligand>
        <name>NAD(+)</name>
        <dbReference type="ChEBI" id="CHEBI:57540"/>
    </ligand>
</feature>
<protein>
    <recommendedName>
        <fullName evidence="4 8">UDP-glucose 6-dehydrogenase</fullName>
        <ecNumber evidence="3 8">1.1.1.22</ecNumber>
    </recommendedName>
</protein>
<dbReference type="GO" id="GO:0000271">
    <property type="term" value="P:polysaccharide biosynthetic process"/>
    <property type="evidence" value="ECO:0007669"/>
    <property type="project" value="InterPro"/>
</dbReference>
<feature type="binding site" evidence="11">
    <location>
        <position position="30"/>
    </location>
    <ligand>
        <name>NAD(+)</name>
        <dbReference type="ChEBI" id="CHEBI:57540"/>
    </ligand>
</feature>
<feature type="binding site" evidence="11">
    <location>
        <position position="155"/>
    </location>
    <ligand>
        <name>NAD(+)</name>
        <dbReference type="ChEBI" id="CHEBI:57540"/>
    </ligand>
</feature>
<dbReference type="InterPro" id="IPR017476">
    <property type="entry name" value="UDP-Glc/GDP-Man"/>
</dbReference>
<keyword evidence="5 8" id="KW-0560">Oxidoreductase</keyword>
<feature type="binding site" evidence="10">
    <location>
        <position position="206"/>
    </location>
    <ligand>
        <name>substrate</name>
    </ligand>
</feature>
<sequence>MKLTIIGTGYVGLPTGVGFAELGNEVVCVDKIAEKIDKLNRGEMTLFEDGLEELFRKNVQKGNIRFTLDMKSAVQGADIVMLAVGTPPHPVTKEADLKYIYAAAEELAQYLDGYTVVATKSTVPVGTGDEVESIIRKANPQADFDVVSIPEFLREGFAIHDFFNPDRIVLGANSEKARAVMLKLYEPFKDKSNFLLVKRRSSETIKYASNAFLAMKIHYINEMADFCEKAGADILEVAEGMGLDSRIGKKFLNPGPGYGGSCFPKDTNAMAQMGRKYGAHMNLIETTIAKNDERKAKMGQRVIEAIKNHPDGKIAVLGLAFKGGTDDCRESPAIDIVKEMIKYSDNVCVYDPKAMENAKNILNDAVSYASSAEEACKGADVMVVLTEWEDFRHLDLHNLKQNMAQPKIVDLRNMLNAEAAKAEGFEYQCIGANCNA</sequence>
<evidence type="ECO:0000256" key="5">
    <source>
        <dbReference type="ARBA" id="ARBA00023002"/>
    </source>
</evidence>
<keyword evidence="6 8" id="KW-0520">NAD</keyword>
<dbReference type="EC" id="1.1.1.22" evidence="3 8"/>
<comment type="pathway">
    <text evidence="1">Nucleotide-sugar biosynthesis; UDP-alpha-D-glucuronate biosynthesis; UDP-alpha-D-glucuronate from UDP-alpha-D-glucose: step 1/1.</text>
</comment>
<dbReference type="SUPFAM" id="SSF52413">
    <property type="entry name" value="UDP-glucose/GDP-mannose dehydrogenase C-terminal domain"/>
    <property type="match status" value="1"/>
</dbReference>
<comment type="catalytic activity">
    <reaction evidence="7 8">
        <text>UDP-alpha-D-glucose + 2 NAD(+) + H2O = UDP-alpha-D-glucuronate + 2 NADH + 3 H(+)</text>
        <dbReference type="Rhea" id="RHEA:23596"/>
        <dbReference type="ChEBI" id="CHEBI:15377"/>
        <dbReference type="ChEBI" id="CHEBI:15378"/>
        <dbReference type="ChEBI" id="CHEBI:57540"/>
        <dbReference type="ChEBI" id="CHEBI:57945"/>
        <dbReference type="ChEBI" id="CHEBI:58052"/>
        <dbReference type="ChEBI" id="CHEBI:58885"/>
        <dbReference type="EC" id="1.1.1.22"/>
    </reaction>
</comment>
<dbReference type="InterPro" id="IPR028357">
    <property type="entry name" value="UDPglc_DH_bac"/>
</dbReference>
<evidence type="ECO:0000259" key="12">
    <source>
        <dbReference type="SMART" id="SM00984"/>
    </source>
</evidence>
<dbReference type="GO" id="GO:0006065">
    <property type="term" value="P:UDP-glucuronate biosynthetic process"/>
    <property type="evidence" value="ECO:0007669"/>
    <property type="project" value="UniProtKB-UniPathway"/>
</dbReference>
<dbReference type="PANTHER" id="PTHR43750:SF3">
    <property type="entry name" value="UDP-GLUCOSE 6-DEHYDROGENASE TUAD"/>
    <property type="match status" value="1"/>
</dbReference>
<dbReference type="InterPro" id="IPR014026">
    <property type="entry name" value="UDP-Glc/GDP-Man_DH_dimer"/>
</dbReference>
<feature type="binding site" evidence="10">
    <location>
        <begin position="152"/>
        <end position="155"/>
    </location>
    <ligand>
        <name>substrate</name>
    </ligand>
</feature>
<dbReference type="InterPro" id="IPR014027">
    <property type="entry name" value="UDP-Glc/GDP-Man_DH_C"/>
</dbReference>
<dbReference type="PANTHER" id="PTHR43750">
    <property type="entry name" value="UDP-GLUCOSE 6-DEHYDROGENASE TUAD"/>
    <property type="match status" value="1"/>
</dbReference>
<dbReference type="InterPro" id="IPR036220">
    <property type="entry name" value="UDP-Glc/GDP-Man_DH_C_sf"/>
</dbReference>
<feature type="active site" description="Nucleophile" evidence="9">
    <location>
        <position position="262"/>
    </location>
</feature>
<dbReference type="Gene3D" id="3.40.50.720">
    <property type="entry name" value="NAD(P)-binding Rossmann-like Domain"/>
    <property type="match status" value="2"/>
</dbReference>
<organism evidence="13">
    <name type="scientific">uncultured Alphaproteobacteria bacterium</name>
    <dbReference type="NCBI Taxonomy" id="91750"/>
    <lineage>
        <taxon>Bacteria</taxon>
        <taxon>Pseudomonadati</taxon>
        <taxon>Pseudomonadota</taxon>
        <taxon>Alphaproteobacteria</taxon>
        <taxon>environmental samples</taxon>
    </lineage>
</organism>
<dbReference type="SUPFAM" id="SSF48179">
    <property type="entry name" value="6-phosphogluconate dehydrogenase C-terminal domain-like"/>
    <property type="match status" value="1"/>
</dbReference>
<dbReference type="SMART" id="SM00984">
    <property type="entry name" value="UDPG_MGDP_dh_C"/>
    <property type="match status" value="1"/>
</dbReference>
<dbReference type="Gene3D" id="1.20.5.100">
    <property type="entry name" value="Cytochrome c1, transmembrane anchor, C-terminal"/>
    <property type="match status" value="1"/>
</dbReference>
<dbReference type="Pfam" id="PF00984">
    <property type="entry name" value="UDPG_MGDP_dh"/>
    <property type="match status" value="1"/>
</dbReference>
<evidence type="ECO:0000256" key="4">
    <source>
        <dbReference type="ARBA" id="ARBA00015132"/>
    </source>
</evidence>
<dbReference type="SUPFAM" id="SSF51735">
    <property type="entry name" value="NAD(P)-binding Rossmann-fold domains"/>
    <property type="match status" value="1"/>
</dbReference>
<evidence type="ECO:0000256" key="3">
    <source>
        <dbReference type="ARBA" id="ARBA00012954"/>
    </source>
</evidence>
<feature type="binding site" evidence="10">
    <location>
        <position position="322"/>
    </location>
    <ligand>
        <name>substrate</name>
    </ligand>
</feature>
<feature type="binding site" evidence="10">
    <location>
        <begin position="251"/>
        <end position="255"/>
    </location>
    <ligand>
        <name>substrate</name>
    </ligand>
</feature>
<feature type="binding site" evidence="10">
    <location>
        <position position="259"/>
    </location>
    <ligand>
        <name>substrate</name>
    </ligand>
</feature>
<dbReference type="InterPro" id="IPR008927">
    <property type="entry name" value="6-PGluconate_DH-like_C_sf"/>
</dbReference>
<feature type="domain" description="UDP-glucose/GDP-mannose dehydrogenase C-terminal" evidence="12">
    <location>
        <begin position="315"/>
        <end position="417"/>
    </location>
</feature>
<comment type="similarity">
    <text evidence="2 8">Belongs to the UDP-glucose/GDP-mannose dehydrogenase family.</text>
</comment>
<accession>A0A6G8F2Z8</accession>
<evidence type="ECO:0000256" key="6">
    <source>
        <dbReference type="ARBA" id="ARBA00023027"/>
    </source>
</evidence>
<dbReference type="Pfam" id="PF03720">
    <property type="entry name" value="UDPG_MGDP_dh_C"/>
    <property type="match status" value="1"/>
</dbReference>
<evidence type="ECO:0000256" key="1">
    <source>
        <dbReference type="ARBA" id="ARBA00004701"/>
    </source>
</evidence>
<dbReference type="PIRSF" id="PIRSF000124">
    <property type="entry name" value="UDPglc_GDPman_dh"/>
    <property type="match status" value="1"/>
</dbReference>
<dbReference type="InterPro" id="IPR001732">
    <property type="entry name" value="UDP-Glc/GDP-Man_DH_N"/>
</dbReference>
<gene>
    <name evidence="13" type="primary">ugdH</name>
    <name evidence="13" type="ORF">PlAlph_5290</name>
</gene>
<name>A0A6G8F2Z8_9PROT</name>
<dbReference type="AlphaFoldDB" id="A0A6G8F2Z8"/>
<feature type="binding site" evidence="11">
    <location>
        <position position="329"/>
    </location>
    <ligand>
        <name>NAD(+)</name>
        <dbReference type="ChEBI" id="CHEBI:57540"/>
    </ligand>
</feature>
<dbReference type="UniPathway" id="UPA00038">
    <property type="reaction ID" value="UER00491"/>
</dbReference>
<dbReference type="GO" id="GO:0051287">
    <property type="term" value="F:NAD binding"/>
    <property type="evidence" value="ECO:0007669"/>
    <property type="project" value="InterPro"/>
</dbReference>
<proteinExistence type="inferred from homology"/>
<evidence type="ECO:0000256" key="2">
    <source>
        <dbReference type="ARBA" id="ARBA00006601"/>
    </source>
</evidence>
<evidence type="ECO:0000313" key="13">
    <source>
        <dbReference type="EMBL" id="QIM10637.1"/>
    </source>
</evidence>
<evidence type="ECO:0000256" key="11">
    <source>
        <dbReference type="PIRSR" id="PIRSR500134-3"/>
    </source>
</evidence>
<dbReference type="NCBIfam" id="TIGR03026">
    <property type="entry name" value="NDP-sugDHase"/>
    <property type="match status" value="1"/>
</dbReference>
<evidence type="ECO:0000256" key="9">
    <source>
        <dbReference type="PIRSR" id="PIRSR500134-1"/>
    </source>
</evidence>
<dbReference type="InterPro" id="IPR036291">
    <property type="entry name" value="NAD(P)-bd_dom_sf"/>
</dbReference>
<evidence type="ECO:0000256" key="7">
    <source>
        <dbReference type="ARBA" id="ARBA00047473"/>
    </source>
</evidence>
<reference evidence="13" key="1">
    <citation type="journal article" date="2020" name="J. ISSAAS">
        <title>Lactobacilli and other gastrointestinal microbiota of Peromyscus leucopus, reservoir host for agents of Lyme disease and other zoonoses in North America.</title>
        <authorList>
            <person name="Milovic A."/>
            <person name="Bassam K."/>
            <person name="Shao H."/>
            <person name="Chatzistamou I."/>
            <person name="Tufts D.M."/>
            <person name="Diuk-Wasser M."/>
            <person name="Barbour A.G."/>
        </authorList>
    </citation>
    <scope>NUCLEOTIDE SEQUENCE</scope>
    <source>
        <strain evidence="13">LL90</strain>
    </source>
</reference>
<evidence type="ECO:0000256" key="8">
    <source>
        <dbReference type="PIRNR" id="PIRNR000124"/>
    </source>
</evidence>
<feature type="binding site" evidence="11">
    <location>
        <position position="122"/>
    </location>
    <ligand>
        <name>NAD(+)</name>
        <dbReference type="ChEBI" id="CHEBI:57540"/>
    </ligand>
</feature>
<feature type="binding site" evidence="11">
    <location>
        <position position="35"/>
    </location>
    <ligand>
        <name>NAD(+)</name>
        <dbReference type="ChEBI" id="CHEBI:57540"/>
    </ligand>
</feature>
<dbReference type="Pfam" id="PF03721">
    <property type="entry name" value="UDPG_MGDP_dh_N"/>
    <property type="match status" value="1"/>
</dbReference>
<feature type="binding site" evidence="11">
    <location>
        <position position="86"/>
    </location>
    <ligand>
        <name>NAD(+)</name>
        <dbReference type="ChEBI" id="CHEBI:57540"/>
    </ligand>
</feature>
<evidence type="ECO:0000256" key="10">
    <source>
        <dbReference type="PIRSR" id="PIRSR500134-2"/>
    </source>
</evidence>
<dbReference type="EMBL" id="MN990732">
    <property type="protein sequence ID" value="QIM10637.1"/>
    <property type="molecule type" value="Genomic_DNA"/>
</dbReference>
<dbReference type="GO" id="GO:0003979">
    <property type="term" value="F:UDP-glucose 6-dehydrogenase activity"/>
    <property type="evidence" value="ECO:0007669"/>
    <property type="project" value="UniProtKB-EC"/>
</dbReference>
<dbReference type="PIRSF" id="PIRSF500134">
    <property type="entry name" value="UDPglc_DH_bac"/>
    <property type="match status" value="1"/>
</dbReference>